<protein>
    <submittedName>
        <fullName evidence="3">Inorganic triphosphatase</fullName>
        <ecNumber evidence="3">3.6.1.25</ecNumber>
    </submittedName>
</protein>
<feature type="domain" description="CHAD" evidence="2">
    <location>
        <begin position="222"/>
        <end position="502"/>
    </location>
</feature>
<feature type="domain" description="CYTH" evidence="1">
    <location>
        <begin position="9"/>
        <end position="207"/>
    </location>
</feature>
<reference evidence="3" key="1">
    <citation type="submission" date="2020-02" db="EMBL/GenBank/DDBJ databases">
        <authorList>
            <person name="Meier V. D."/>
        </authorList>
    </citation>
    <scope>NUCLEOTIDE SEQUENCE</scope>
    <source>
        <strain evidence="3">AVDCRST_MAG23</strain>
    </source>
</reference>
<name>A0A6J4TWM4_9SPHN</name>
<dbReference type="Gene3D" id="2.40.320.10">
    <property type="entry name" value="Hypothetical Protein Pfu-838710-001"/>
    <property type="match status" value="1"/>
</dbReference>
<evidence type="ECO:0000313" key="3">
    <source>
        <dbReference type="EMBL" id="CAA9533750.1"/>
    </source>
</evidence>
<dbReference type="PANTHER" id="PTHR39569">
    <property type="entry name" value="INORGANIC TRIPHOSPHATASE"/>
    <property type="match status" value="1"/>
</dbReference>
<dbReference type="Pfam" id="PF05235">
    <property type="entry name" value="CHAD"/>
    <property type="match status" value="1"/>
</dbReference>
<dbReference type="GO" id="GO:0050355">
    <property type="term" value="F:inorganic triphosphate phosphatase activity"/>
    <property type="evidence" value="ECO:0007669"/>
    <property type="project" value="UniProtKB-EC"/>
</dbReference>
<sequence>MQVRRVSQDREIELKLLLDEGGAKQLRTHPALKKVAHKTARQVSIYYDTPDGALRNAGFSLRVRESKGRFLQTVKQQGADSAGMFDRPEWEEEVESAEPDLDRAARTPLKEHLGKRTRKRLKPLIRSEMERTTWNVSRDGAAIELVLDEGTVTGGKSSERIAEVELELKSGDARDLIEFARQLGQRAPLRLGVLTKAERGYALADGAVGRVVKAERIDLTPAMSAAEAFAAIAASCLRQFRLNETIVERTQDPSALHQARVAMRRLRSAFTFFRPIIGDQEFLTLREEVRWFTDQLGDARNLDVLLKRIPGTQGADGTEKELRRTLEAARERAYASVLETLASARLRRLMLDLVGWIGTGKWREAEMAQRPIGEFGRAQLDKRWRKVKKGGKHLAKLEIETLHRLRIEVKKLRYAVEFLASLEAREDALTRRKAFSAALEDMQEHLGELNDIETARELLQSLLAGHPKADEMLRSASRFIDKAAQKEDPVAGAEQAYGRLAEAGPFWR</sequence>
<dbReference type="PROSITE" id="PS51707">
    <property type="entry name" value="CYTH"/>
    <property type="match status" value="1"/>
</dbReference>
<keyword evidence="3" id="KW-0378">Hydrolase</keyword>
<dbReference type="InterPro" id="IPR039013">
    <property type="entry name" value="YgiF"/>
</dbReference>
<dbReference type="SUPFAM" id="SSF55154">
    <property type="entry name" value="CYTH-like phosphatases"/>
    <property type="match status" value="1"/>
</dbReference>
<dbReference type="Gene3D" id="1.40.20.10">
    <property type="entry name" value="CHAD domain"/>
    <property type="match status" value="1"/>
</dbReference>
<accession>A0A6J4TWM4</accession>
<organism evidence="3">
    <name type="scientific">uncultured Sphingosinicella sp</name>
    <dbReference type="NCBI Taxonomy" id="478748"/>
    <lineage>
        <taxon>Bacteria</taxon>
        <taxon>Pseudomonadati</taxon>
        <taxon>Pseudomonadota</taxon>
        <taxon>Alphaproteobacteria</taxon>
        <taxon>Sphingomonadales</taxon>
        <taxon>Sphingosinicellaceae</taxon>
        <taxon>Sphingosinicella</taxon>
        <taxon>environmental samples</taxon>
    </lineage>
</organism>
<dbReference type="PROSITE" id="PS51708">
    <property type="entry name" value="CHAD"/>
    <property type="match status" value="1"/>
</dbReference>
<dbReference type="SMART" id="SM01118">
    <property type="entry name" value="CYTH"/>
    <property type="match status" value="1"/>
</dbReference>
<evidence type="ECO:0000259" key="1">
    <source>
        <dbReference type="PROSITE" id="PS51707"/>
    </source>
</evidence>
<evidence type="ECO:0000259" key="2">
    <source>
        <dbReference type="PROSITE" id="PS51708"/>
    </source>
</evidence>
<dbReference type="GO" id="GO:0046872">
    <property type="term" value="F:metal ion binding"/>
    <property type="evidence" value="ECO:0007669"/>
    <property type="project" value="TreeGrafter"/>
</dbReference>
<dbReference type="PANTHER" id="PTHR39569:SF1">
    <property type="entry name" value="INORGANIC TRIPHOSPHATASE"/>
    <property type="match status" value="1"/>
</dbReference>
<dbReference type="AlphaFoldDB" id="A0A6J4TWM4"/>
<proteinExistence type="predicted"/>
<dbReference type="InterPro" id="IPR038186">
    <property type="entry name" value="CHAD_dom_sf"/>
</dbReference>
<gene>
    <name evidence="3" type="ORF">AVDCRST_MAG23-1257</name>
</gene>
<dbReference type="InterPro" id="IPR033469">
    <property type="entry name" value="CYTH-like_dom_sf"/>
</dbReference>
<dbReference type="Pfam" id="PF01928">
    <property type="entry name" value="CYTH"/>
    <property type="match status" value="1"/>
</dbReference>
<dbReference type="CDD" id="cd07756">
    <property type="entry name" value="CYTH-like_Pase_CHAD"/>
    <property type="match status" value="1"/>
</dbReference>
<dbReference type="SMART" id="SM00880">
    <property type="entry name" value="CHAD"/>
    <property type="match status" value="1"/>
</dbReference>
<dbReference type="EMBL" id="CADCWD010000051">
    <property type="protein sequence ID" value="CAA9533750.1"/>
    <property type="molecule type" value="Genomic_DNA"/>
</dbReference>
<dbReference type="InterPro" id="IPR023577">
    <property type="entry name" value="CYTH_domain"/>
</dbReference>
<dbReference type="InterPro" id="IPR007899">
    <property type="entry name" value="CHAD_dom"/>
</dbReference>
<dbReference type="EC" id="3.6.1.25" evidence="3"/>